<evidence type="ECO:0000313" key="1">
    <source>
        <dbReference type="EMBL" id="SIT40032.1"/>
    </source>
</evidence>
<sequence length="148" mass="16441">MRVTIELPETIVGDVLQLLDDEYEVFDERNPFDDAVKQLLVGALEARRKVAFTEEEVDALVAVMLQSALKGQNGTTFQTNQIYASATGNQWTKIEPSVRKSIGKRFRAAVEAHAKTADEGDAVITLLARNINNAAVYERSTIPRHELP</sequence>
<accession>A0A1N7RY29</accession>
<dbReference type="AlphaFoldDB" id="A0A1N7RY29"/>
<organism evidence="1 2">
    <name type="scientific">Paraburkholderia piptadeniae</name>
    <dbReference type="NCBI Taxonomy" id="1701573"/>
    <lineage>
        <taxon>Bacteria</taxon>
        <taxon>Pseudomonadati</taxon>
        <taxon>Pseudomonadota</taxon>
        <taxon>Betaproteobacteria</taxon>
        <taxon>Burkholderiales</taxon>
        <taxon>Burkholderiaceae</taxon>
        <taxon>Paraburkholderia</taxon>
    </lineage>
</organism>
<reference evidence="1" key="1">
    <citation type="submission" date="2016-12" db="EMBL/GenBank/DDBJ databases">
        <authorList>
            <person name="Moulin L."/>
        </authorList>
    </citation>
    <scope>NUCLEOTIDE SEQUENCE [LARGE SCALE GENOMIC DNA]</scope>
    <source>
        <strain evidence="1">STM 7183</strain>
    </source>
</reference>
<dbReference type="Proteomes" id="UP000195569">
    <property type="component" value="Unassembled WGS sequence"/>
</dbReference>
<keyword evidence="2" id="KW-1185">Reference proteome</keyword>
<gene>
    <name evidence="1" type="ORF">BN2476_230354</name>
</gene>
<comment type="caution">
    <text evidence="1">The sequence shown here is derived from an EMBL/GenBank/DDBJ whole genome shotgun (WGS) entry which is preliminary data.</text>
</comment>
<protein>
    <submittedName>
        <fullName evidence="1">Uncharacterized protein</fullName>
    </submittedName>
</protein>
<dbReference type="EMBL" id="CYGY02000023">
    <property type="protein sequence ID" value="SIT40032.1"/>
    <property type="molecule type" value="Genomic_DNA"/>
</dbReference>
<proteinExistence type="predicted"/>
<name>A0A1N7RY29_9BURK</name>
<evidence type="ECO:0000313" key="2">
    <source>
        <dbReference type="Proteomes" id="UP000195569"/>
    </source>
</evidence>